<gene>
    <name evidence="1" type="ORF">AB6A68_10610</name>
</gene>
<dbReference type="SUPFAM" id="SSF46785">
    <property type="entry name" value="Winged helix' DNA-binding domain"/>
    <property type="match status" value="1"/>
</dbReference>
<dbReference type="Proteomes" id="UP001560267">
    <property type="component" value="Unassembled WGS sequence"/>
</dbReference>
<dbReference type="InterPro" id="IPR036390">
    <property type="entry name" value="WH_DNA-bd_sf"/>
</dbReference>
<dbReference type="EMBL" id="JBFSHR010000044">
    <property type="protein sequence ID" value="MEX6430278.1"/>
    <property type="molecule type" value="Genomic_DNA"/>
</dbReference>
<keyword evidence="2" id="KW-1185">Reference proteome</keyword>
<dbReference type="InterPro" id="IPR036388">
    <property type="entry name" value="WH-like_DNA-bd_sf"/>
</dbReference>
<reference evidence="1 2" key="1">
    <citation type="submission" date="2024-07" db="EMBL/GenBank/DDBJ databases">
        <title>Draft Genome Sequence of Ferrimicrobium acidiphilum Strain YE2023, Isolated from a Pulp of Bioleach Reactor.</title>
        <authorList>
            <person name="Elkina Y.A."/>
            <person name="Bulaeva A.G."/>
            <person name="Beletsky A.V."/>
            <person name="Mardanov A.V."/>
        </authorList>
    </citation>
    <scope>NUCLEOTIDE SEQUENCE [LARGE SCALE GENOMIC DNA]</scope>
    <source>
        <strain evidence="1 2">YE2023</strain>
    </source>
</reference>
<dbReference type="RefSeq" id="WP_298403374.1">
    <property type="nucleotide sequence ID" value="NZ_JBFSHR010000044.1"/>
</dbReference>
<name>A0ABV3Y3Z0_9ACTN</name>
<sequence length="120" mass="12973">MATVHSRITIGIHSLMTELIATTHSCCALANHGHVLLVIAQDPEVRGRDIETGIGVTEGVPRTTIADLTLAGYVERKHRGRRRAYYAPSLRHQTAVGELLKVLATFETLSVASSQDSLAT</sequence>
<organism evidence="1 2">
    <name type="scientific">Ferrimicrobium acidiphilum</name>
    <dbReference type="NCBI Taxonomy" id="121039"/>
    <lineage>
        <taxon>Bacteria</taxon>
        <taxon>Bacillati</taxon>
        <taxon>Actinomycetota</taxon>
        <taxon>Acidimicrobiia</taxon>
        <taxon>Acidimicrobiales</taxon>
        <taxon>Acidimicrobiaceae</taxon>
        <taxon>Ferrimicrobium</taxon>
    </lineage>
</organism>
<accession>A0ABV3Y3Z0</accession>
<comment type="caution">
    <text evidence="1">The sequence shown here is derived from an EMBL/GenBank/DDBJ whole genome shotgun (WGS) entry which is preliminary data.</text>
</comment>
<protein>
    <submittedName>
        <fullName evidence="1">Uncharacterized protein</fullName>
    </submittedName>
</protein>
<proteinExistence type="predicted"/>
<evidence type="ECO:0000313" key="2">
    <source>
        <dbReference type="Proteomes" id="UP001560267"/>
    </source>
</evidence>
<evidence type="ECO:0000313" key="1">
    <source>
        <dbReference type="EMBL" id="MEX6430278.1"/>
    </source>
</evidence>
<dbReference type="Gene3D" id="1.10.10.10">
    <property type="entry name" value="Winged helix-like DNA-binding domain superfamily/Winged helix DNA-binding domain"/>
    <property type="match status" value="1"/>
</dbReference>